<sequence length="259" mass="26654">MIFDGDRPAVIGHRGAGSGDVLLPGSAAAVTENTVDSILGAIDAGASWIEIDVTRTADDDLVLRHDPTGVDGAFLVDRTAAETGLPRLVDVLDALPPEVALDVDVKTILEDAVDPPARRTGALLAPVLAAEARRRPLLVTSFDPSLLIGLREELGAAVPLGLLTWLRFPLWHAVAAAAGLGLDAVGMHTGSLGVDPPDTRVRPLDHSVDVAHKAGLEVVAWCPGAQDAPGYAESGVDAMVVNDVPGVIAALAAEDVAQP</sequence>
<accession>A0A3D9SV46</accession>
<comment type="caution">
    <text evidence="2">The sequence shown here is derived from an EMBL/GenBank/DDBJ whole genome shotgun (WGS) entry which is preliminary data.</text>
</comment>
<dbReference type="InterPro" id="IPR030395">
    <property type="entry name" value="GP_PDE_dom"/>
</dbReference>
<dbReference type="PROSITE" id="PS51704">
    <property type="entry name" value="GP_PDE"/>
    <property type="match status" value="1"/>
</dbReference>
<dbReference type="PANTHER" id="PTHR46211">
    <property type="entry name" value="GLYCEROPHOSPHORYL DIESTER PHOSPHODIESTERASE"/>
    <property type="match status" value="1"/>
</dbReference>
<dbReference type="SUPFAM" id="SSF51695">
    <property type="entry name" value="PLC-like phosphodiesterases"/>
    <property type="match status" value="1"/>
</dbReference>
<reference evidence="2 3" key="1">
    <citation type="submission" date="2018-08" db="EMBL/GenBank/DDBJ databases">
        <title>Sequencing the genomes of 1000 actinobacteria strains.</title>
        <authorList>
            <person name="Klenk H.-P."/>
        </authorList>
    </citation>
    <scope>NUCLEOTIDE SEQUENCE [LARGE SCALE GENOMIC DNA]</scope>
    <source>
        <strain evidence="2 3">DSM 43927</strain>
    </source>
</reference>
<evidence type="ECO:0000313" key="2">
    <source>
        <dbReference type="EMBL" id="REE98370.1"/>
    </source>
</evidence>
<dbReference type="AlphaFoldDB" id="A0A3D9SV46"/>
<dbReference type="OrthoDB" id="9758957at2"/>
<keyword evidence="3" id="KW-1185">Reference proteome</keyword>
<feature type="domain" description="GP-PDE" evidence="1">
    <location>
        <begin position="8"/>
        <end position="251"/>
    </location>
</feature>
<evidence type="ECO:0000259" key="1">
    <source>
        <dbReference type="PROSITE" id="PS51704"/>
    </source>
</evidence>
<dbReference type="GO" id="GO:0006629">
    <property type="term" value="P:lipid metabolic process"/>
    <property type="evidence" value="ECO:0007669"/>
    <property type="project" value="InterPro"/>
</dbReference>
<organism evidence="2 3">
    <name type="scientific">Thermomonospora umbrina</name>
    <dbReference type="NCBI Taxonomy" id="111806"/>
    <lineage>
        <taxon>Bacteria</taxon>
        <taxon>Bacillati</taxon>
        <taxon>Actinomycetota</taxon>
        <taxon>Actinomycetes</taxon>
        <taxon>Streptosporangiales</taxon>
        <taxon>Thermomonosporaceae</taxon>
        <taxon>Thermomonospora</taxon>
    </lineage>
</organism>
<dbReference type="CDD" id="cd08556">
    <property type="entry name" value="GDPD"/>
    <property type="match status" value="1"/>
</dbReference>
<dbReference type="EMBL" id="QTTT01000001">
    <property type="protein sequence ID" value="REE98370.1"/>
    <property type="molecule type" value="Genomic_DNA"/>
</dbReference>
<gene>
    <name evidence="2" type="ORF">DFJ69_3857</name>
</gene>
<dbReference type="InterPro" id="IPR017946">
    <property type="entry name" value="PLC-like_Pdiesterase_TIM-brl"/>
</dbReference>
<dbReference type="PANTHER" id="PTHR46211:SF1">
    <property type="entry name" value="GLYCEROPHOSPHODIESTER PHOSPHODIESTERASE, CYTOPLASMIC"/>
    <property type="match status" value="1"/>
</dbReference>
<proteinExistence type="predicted"/>
<dbReference type="Gene3D" id="3.20.20.190">
    <property type="entry name" value="Phosphatidylinositol (PI) phosphodiesterase"/>
    <property type="match status" value="1"/>
</dbReference>
<dbReference type="RefSeq" id="WP_116023831.1">
    <property type="nucleotide sequence ID" value="NZ_QTTT01000001.1"/>
</dbReference>
<dbReference type="Pfam" id="PF03009">
    <property type="entry name" value="GDPD"/>
    <property type="match status" value="1"/>
</dbReference>
<dbReference type="Proteomes" id="UP000256661">
    <property type="component" value="Unassembled WGS sequence"/>
</dbReference>
<protein>
    <submittedName>
        <fullName evidence="2">Glycerophosphoryl diester phosphodiesterase</fullName>
    </submittedName>
</protein>
<dbReference type="GO" id="GO:0008081">
    <property type="term" value="F:phosphoric diester hydrolase activity"/>
    <property type="evidence" value="ECO:0007669"/>
    <property type="project" value="InterPro"/>
</dbReference>
<name>A0A3D9SV46_9ACTN</name>
<evidence type="ECO:0000313" key="3">
    <source>
        <dbReference type="Proteomes" id="UP000256661"/>
    </source>
</evidence>